<feature type="domain" description="Glycoside hydrolase family 5" evidence="6">
    <location>
        <begin position="61"/>
        <end position="372"/>
    </location>
</feature>
<dbReference type="PANTHER" id="PTHR31263:SF0">
    <property type="entry name" value="CELLULASE FAMILY PROTEIN (AFU_ORTHOLOGUE AFUA_5G14560)"/>
    <property type="match status" value="1"/>
</dbReference>
<feature type="signal peptide" evidence="5">
    <location>
        <begin position="1"/>
        <end position="18"/>
    </location>
</feature>
<reference evidence="7" key="1">
    <citation type="journal article" date="2020" name="Stud. Mycol.">
        <title>101 Dothideomycetes genomes: a test case for predicting lifestyles and emergence of pathogens.</title>
        <authorList>
            <person name="Haridas S."/>
            <person name="Albert R."/>
            <person name="Binder M."/>
            <person name="Bloem J."/>
            <person name="Labutti K."/>
            <person name="Salamov A."/>
            <person name="Andreopoulos B."/>
            <person name="Baker S."/>
            <person name="Barry K."/>
            <person name="Bills G."/>
            <person name="Bluhm B."/>
            <person name="Cannon C."/>
            <person name="Castanera R."/>
            <person name="Culley D."/>
            <person name="Daum C."/>
            <person name="Ezra D."/>
            <person name="Gonzalez J."/>
            <person name="Henrissat B."/>
            <person name="Kuo A."/>
            <person name="Liang C."/>
            <person name="Lipzen A."/>
            <person name="Lutzoni F."/>
            <person name="Magnuson J."/>
            <person name="Mondo S."/>
            <person name="Nolan M."/>
            <person name="Ohm R."/>
            <person name="Pangilinan J."/>
            <person name="Park H.-J."/>
            <person name="Ramirez L."/>
            <person name="Alfaro M."/>
            <person name="Sun H."/>
            <person name="Tritt A."/>
            <person name="Yoshinaga Y."/>
            <person name="Zwiers L.-H."/>
            <person name="Turgeon B."/>
            <person name="Goodwin S."/>
            <person name="Spatafora J."/>
            <person name="Crous P."/>
            <person name="Grigoriev I."/>
        </authorList>
    </citation>
    <scope>NUCLEOTIDE SEQUENCE</scope>
    <source>
        <strain evidence="7">CBS 207.26</strain>
    </source>
</reference>
<accession>A0A6A6DYU6</accession>
<dbReference type="Gene3D" id="3.20.20.80">
    <property type="entry name" value="Glycosidases"/>
    <property type="match status" value="1"/>
</dbReference>
<dbReference type="AlphaFoldDB" id="A0A6A6DYU6"/>
<sequence>MLAFVLSTLLLCTTLASAQLQPLHTSSRWIMDSNNKRFKMRCINWAGHMEANVPEGLQHNSVDNIAKLIADSGFNCVRLTFSIDMALNQNQKVSDSFSTLTERAGADKAAVDGLWKNVLEKNKWIENVSVGDAFAKVIDTLGSRNLRVILDNHVSKASWCCNLEDGNGWWDTAPVYIAANSRYFNTQNWLKGLENIAKFAASHPAVAGIGLRNELRAVPVLQDGNGHSDWYNLVSQGASMVHNANKDLLIMIGGVMSSTDSSFLRSKPLDRSPFGDKVVWEWHQYTFSPPWIISFKNCAVWKTAIGGFTGFLLEQNKDYTGPLWLSEFGFGMTGGPPERSGIGTEDDYNYLKCIVEYVTGNDGDWALWALQGNYYVRDGEVNRDEGWGLVNSDWTTWRNPAVKEVLGKMWDVTQGP</sequence>
<evidence type="ECO:0000256" key="4">
    <source>
        <dbReference type="RuleBase" id="RU361153"/>
    </source>
</evidence>
<evidence type="ECO:0000259" key="6">
    <source>
        <dbReference type="Pfam" id="PF00150"/>
    </source>
</evidence>
<evidence type="ECO:0000313" key="8">
    <source>
        <dbReference type="Proteomes" id="UP000800200"/>
    </source>
</evidence>
<gene>
    <name evidence="7" type="ORF">K469DRAFT_710325</name>
</gene>
<evidence type="ECO:0000256" key="3">
    <source>
        <dbReference type="ARBA" id="ARBA00023295"/>
    </source>
</evidence>
<evidence type="ECO:0000256" key="2">
    <source>
        <dbReference type="ARBA" id="ARBA00022801"/>
    </source>
</evidence>
<keyword evidence="3 4" id="KW-0326">Glycosidase</keyword>
<evidence type="ECO:0000256" key="5">
    <source>
        <dbReference type="SAM" id="SignalP"/>
    </source>
</evidence>
<dbReference type="PANTHER" id="PTHR31263">
    <property type="entry name" value="CELLULASE FAMILY PROTEIN (AFU_ORTHOLOGUE AFUA_5G14560)"/>
    <property type="match status" value="1"/>
</dbReference>
<dbReference type="GO" id="GO:0000272">
    <property type="term" value="P:polysaccharide catabolic process"/>
    <property type="evidence" value="ECO:0007669"/>
    <property type="project" value="InterPro"/>
</dbReference>
<keyword evidence="8" id="KW-1185">Reference proteome</keyword>
<dbReference type="Pfam" id="PF00150">
    <property type="entry name" value="Cellulase"/>
    <property type="match status" value="1"/>
</dbReference>
<proteinExistence type="inferred from homology"/>
<dbReference type="InterPro" id="IPR001547">
    <property type="entry name" value="Glyco_hydro_5"/>
</dbReference>
<protein>
    <submittedName>
        <fullName evidence="7">Glycoside hydrolase family 5 protein</fullName>
    </submittedName>
</protein>
<dbReference type="GO" id="GO:0004553">
    <property type="term" value="F:hydrolase activity, hydrolyzing O-glycosyl compounds"/>
    <property type="evidence" value="ECO:0007669"/>
    <property type="project" value="InterPro"/>
</dbReference>
<evidence type="ECO:0000256" key="1">
    <source>
        <dbReference type="ARBA" id="ARBA00005641"/>
    </source>
</evidence>
<evidence type="ECO:0000313" key="7">
    <source>
        <dbReference type="EMBL" id="KAF2183945.1"/>
    </source>
</evidence>
<keyword evidence="5" id="KW-0732">Signal</keyword>
<organism evidence="7 8">
    <name type="scientific">Zopfia rhizophila CBS 207.26</name>
    <dbReference type="NCBI Taxonomy" id="1314779"/>
    <lineage>
        <taxon>Eukaryota</taxon>
        <taxon>Fungi</taxon>
        <taxon>Dikarya</taxon>
        <taxon>Ascomycota</taxon>
        <taxon>Pezizomycotina</taxon>
        <taxon>Dothideomycetes</taxon>
        <taxon>Dothideomycetes incertae sedis</taxon>
        <taxon>Zopfiaceae</taxon>
        <taxon>Zopfia</taxon>
    </lineage>
</organism>
<feature type="chain" id="PRO_5025557285" evidence="5">
    <location>
        <begin position="19"/>
        <end position="416"/>
    </location>
</feature>
<dbReference type="OrthoDB" id="442731at2759"/>
<dbReference type="SUPFAM" id="SSF51445">
    <property type="entry name" value="(Trans)glycosidases"/>
    <property type="match status" value="1"/>
</dbReference>
<keyword evidence="2 4" id="KW-0378">Hydrolase</keyword>
<dbReference type="InterPro" id="IPR017853">
    <property type="entry name" value="GH"/>
</dbReference>
<name>A0A6A6DYU6_9PEZI</name>
<dbReference type="Proteomes" id="UP000800200">
    <property type="component" value="Unassembled WGS sequence"/>
</dbReference>
<dbReference type="EMBL" id="ML994640">
    <property type="protein sequence ID" value="KAF2183945.1"/>
    <property type="molecule type" value="Genomic_DNA"/>
</dbReference>
<comment type="similarity">
    <text evidence="1 4">Belongs to the glycosyl hydrolase 5 (cellulase A) family.</text>
</comment>